<feature type="region of interest" description="Disordered" evidence="2">
    <location>
        <begin position="49"/>
        <end position="200"/>
    </location>
</feature>
<reference evidence="3" key="1">
    <citation type="journal article" date="2020" name="bioRxiv">
        <title>Comparative genomics of Chlamydomonas.</title>
        <authorList>
            <person name="Craig R.J."/>
            <person name="Hasan A.R."/>
            <person name="Ness R.W."/>
            <person name="Keightley P.D."/>
        </authorList>
    </citation>
    <scope>NUCLEOTIDE SEQUENCE</scope>
    <source>
        <strain evidence="3">CCAP 11/173</strain>
    </source>
</reference>
<dbReference type="Proteomes" id="UP000613740">
    <property type="component" value="Unassembled WGS sequence"/>
</dbReference>
<feature type="compositionally biased region" description="Low complexity" evidence="2">
    <location>
        <begin position="125"/>
        <end position="152"/>
    </location>
</feature>
<feature type="compositionally biased region" description="Low complexity" evidence="2">
    <location>
        <begin position="352"/>
        <end position="364"/>
    </location>
</feature>
<protein>
    <submittedName>
        <fullName evidence="3">Uncharacterized protein</fullName>
    </submittedName>
</protein>
<gene>
    <name evidence="3" type="ORF">HYH02_012312</name>
</gene>
<feature type="coiled-coil region" evidence="1">
    <location>
        <begin position="452"/>
        <end position="566"/>
    </location>
</feature>
<feature type="compositionally biased region" description="Basic and acidic residues" evidence="2">
    <location>
        <begin position="108"/>
        <end position="117"/>
    </location>
</feature>
<evidence type="ECO:0000256" key="1">
    <source>
        <dbReference type="SAM" id="Coils"/>
    </source>
</evidence>
<sequence>MTRTKASQAPRAGAKDENEPPKKHAGEASKQATGRQSREVLLLLNTAVLDITSGGAAGGRARGRTSVADVKAEPQQQEPAGRGKKGHSAPPAPELPVAASQQPEPEVLDARRADAVAKKNKKRAVGTAAGAPAAEPESNVADRLAAAAEDAANTQEHGAKKRKVSRSSDSGKAEGKTDPEVHQANKPKQKSSGSASAAAAFDAADVAAANAAPVHVAAEKKRTSKGSGDGKAANEGEAGAVSRHGRPPAGSRASHDGSVAPASDSGASQAAAGSGAAAGKQQGTKRQTEKAASKAAAAVAAVGGYAPSADGVGNAAAAAGPSGANTAAVQTVQLVVQAEAGAGAKRAKKPEAAPAPALHTAAVEPPQPAPQAPAAPTAPAAAVAAAVPAPVPAGRAAVAAGAGATTPSVGAVSAGAAGTARQLPVTGTTPVKIVPMPMPRMDEVGQRERSAVVELQRQLAELRGMYDELKSTKIQELEKVLAEQMQNTEEQVRLAEQRAKLWQAAAEHAEQKAKAAGSEEVASRIAGLEAQVQQLLAEKGELLLRVAQQERELAQAQQAAHDMRAELMLLHQSLDGKDEPQEEEGEGRAQQQGGAEGGTAGDPMDVDGAGVDGRAAQGPSAQEACGTGATPCDGVVAAGRRGPHLPSLSPNAGVLFPTPGTQLVRLRGLLSSGLAGQPSGETPSAGPGVSTECLRIVNMLPSLRAVSAEDGSTAPVSGAATGGTGLNTHCQRVVNMLPQLRAPTPSIQSRLASGAVPLALQSEAAAAAGAVEGTTVAGATPGPSVANGADQPAAGNKSRRSNGSPIDGICGADQRKAGAQAAPAATTATAADMSFAHGMGAPEAFHLPARQQDQYSFVDLNPASVRKGPRSPEGPLSAAAQVAFAAATALPRSPVAAAQARSPLPPRASPRLLSPSGRTPIQAPNLAGFSPRAAAAAAIAAARAALAVDSGNVSNQGSCSGLVARAAAQQDGAQPPQQHEADAATGGDGSATAAQGNNGTPMSACKRQPTPSADAAGAVEGQAAPAAELQPALSPANNNGGQAHAAGPGTPPSPHAAKLVMYEQLLDWHAEAVSLSPPVCRLTHLGSGASIELRETELDEDELADLEEAGGGAVEGGAAAAAVPAVRPVYVQYTPLQLGALGQYLPEFYQDEFKVPAENRRALLEGLDKAIKEALQQQQQPAA</sequence>
<name>A0A835SWN8_9CHLO</name>
<evidence type="ECO:0000313" key="3">
    <source>
        <dbReference type="EMBL" id="KAG2434483.1"/>
    </source>
</evidence>
<feature type="region of interest" description="Disordered" evidence="2">
    <location>
        <begin position="777"/>
        <end position="815"/>
    </location>
</feature>
<feature type="region of interest" description="Disordered" evidence="2">
    <location>
        <begin position="576"/>
        <end position="627"/>
    </location>
</feature>
<organism evidence="3 4">
    <name type="scientific">Chlamydomonas schloesseri</name>
    <dbReference type="NCBI Taxonomy" id="2026947"/>
    <lineage>
        <taxon>Eukaryota</taxon>
        <taxon>Viridiplantae</taxon>
        <taxon>Chlorophyta</taxon>
        <taxon>core chlorophytes</taxon>
        <taxon>Chlorophyceae</taxon>
        <taxon>CS clade</taxon>
        <taxon>Chlamydomonadales</taxon>
        <taxon>Chlamydomonadaceae</taxon>
        <taxon>Chlamydomonas</taxon>
    </lineage>
</organism>
<feature type="region of interest" description="Disordered" evidence="2">
    <location>
        <begin position="896"/>
        <end position="925"/>
    </location>
</feature>
<feature type="region of interest" description="Disordered" evidence="2">
    <location>
        <begin position="212"/>
        <end position="297"/>
    </location>
</feature>
<feature type="region of interest" description="Disordered" evidence="2">
    <location>
        <begin position="967"/>
        <end position="1055"/>
    </location>
</feature>
<keyword evidence="4" id="KW-1185">Reference proteome</keyword>
<dbReference type="OrthoDB" id="542414at2759"/>
<feature type="compositionally biased region" description="Low complexity" evidence="2">
    <location>
        <begin position="260"/>
        <end position="279"/>
    </location>
</feature>
<proteinExistence type="predicted"/>
<evidence type="ECO:0000256" key="2">
    <source>
        <dbReference type="SAM" id="MobiDB-lite"/>
    </source>
</evidence>
<dbReference type="AlphaFoldDB" id="A0A835SWN8"/>
<feature type="region of interest" description="Disordered" evidence="2">
    <location>
        <begin position="345"/>
        <end position="376"/>
    </location>
</feature>
<feature type="compositionally biased region" description="Basic and acidic residues" evidence="2">
    <location>
        <begin position="169"/>
        <end position="183"/>
    </location>
</feature>
<accession>A0A835SWN8</accession>
<feature type="compositionally biased region" description="Basic and acidic residues" evidence="2">
    <location>
        <begin position="13"/>
        <end position="27"/>
    </location>
</feature>
<evidence type="ECO:0000313" key="4">
    <source>
        <dbReference type="Proteomes" id="UP000613740"/>
    </source>
</evidence>
<feature type="region of interest" description="Disordered" evidence="2">
    <location>
        <begin position="1"/>
        <end position="37"/>
    </location>
</feature>
<dbReference type="EMBL" id="JAEHOD010000057">
    <property type="protein sequence ID" value="KAG2434483.1"/>
    <property type="molecule type" value="Genomic_DNA"/>
</dbReference>
<comment type="caution">
    <text evidence="3">The sequence shown here is derived from an EMBL/GenBank/DDBJ whole genome shotgun (WGS) entry which is preliminary data.</text>
</comment>
<keyword evidence="1" id="KW-0175">Coiled coil</keyword>
<feature type="compositionally biased region" description="Low complexity" evidence="2">
    <location>
        <begin position="1013"/>
        <end position="1048"/>
    </location>
</feature>
<feature type="compositionally biased region" description="Low complexity" evidence="2">
    <location>
        <begin position="967"/>
        <end position="978"/>
    </location>
</feature>